<dbReference type="RefSeq" id="WP_274040292.1">
    <property type="nucleotide sequence ID" value="NZ_JANCPR020000034.1"/>
</dbReference>
<dbReference type="PANTHER" id="PTHR43433">
    <property type="entry name" value="HYDROLASE, ALPHA/BETA FOLD FAMILY PROTEIN"/>
    <property type="match status" value="1"/>
</dbReference>
<accession>A0ABT7A3K1</accession>
<feature type="region of interest" description="Disordered" evidence="1">
    <location>
        <begin position="112"/>
        <end position="171"/>
    </location>
</feature>
<protein>
    <submittedName>
        <fullName evidence="3">Alpha/beta hydrolase</fullName>
    </submittedName>
</protein>
<sequence length="513" mass="53604">MSESDKVRDAARAVAAVGAADVAREAAREARETLNTPGGAADWPRKAGIAGVAIGVVAAGVAFERLTVHRAVRRRARAALDAAGPYGSLRGTRGSAVAEDGTELYYEVEEPADFTGGPGEAAASGDGVGGPEVDSVRLDGARHPNGAEAGHSDAAGQEHAEPQEHTDGSMGGAQRGLLLRLLRGARERAGEAGEPGGMGVAGEAGAAGEAAPLTVVFSHGYCLNQDVWHFQRAALRGAVRTVYWDQRSHGRSDRAPVGERVSIDLLGRDLKAVLDAAVPEGPVVLVGHSMGGMTVMALADQYPEYIAERVAGVAFLGTSAGGLADVTYGLPAAGIRAVRRVVPGVLRALVSQTELVERGRRAGADLFAGLVKRYSFGSARDVDPGVARFAERLIESVPVDVVAEFYPAFAEHEKTGALPAFDERPALVLAGDRDLLTPYEHSERIAAALPEAECVILEATGHLAMLERPREVNGHLAELLTRTIRTHGSTAPPAHGPAPAGPEHRRHRHGSQR</sequence>
<dbReference type="GO" id="GO:0016787">
    <property type="term" value="F:hydrolase activity"/>
    <property type="evidence" value="ECO:0007669"/>
    <property type="project" value="UniProtKB-KW"/>
</dbReference>
<organism evidence="3 4">
    <name type="scientific">Streptomyces iconiensis</name>
    <dbReference type="NCBI Taxonomy" id="1384038"/>
    <lineage>
        <taxon>Bacteria</taxon>
        <taxon>Bacillati</taxon>
        <taxon>Actinomycetota</taxon>
        <taxon>Actinomycetes</taxon>
        <taxon>Kitasatosporales</taxon>
        <taxon>Streptomycetaceae</taxon>
        <taxon>Streptomyces</taxon>
    </lineage>
</organism>
<gene>
    <name evidence="3" type="ORF">NMN56_029030</name>
</gene>
<dbReference type="Proteomes" id="UP001214441">
    <property type="component" value="Unassembled WGS sequence"/>
</dbReference>
<dbReference type="Pfam" id="PF00561">
    <property type="entry name" value="Abhydrolase_1"/>
    <property type="match status" value="1"/>
</dbReference>
<dbReference type="InterPro" id="IPR029058">
    <property type="entry name" value="AB_hydrolase_fold"/>
</dbReference>
<dbReference type="PANTHER" id="PTHR43433:SF1">
    <property type="entry name" value="BLL5160 PROTEIN"/>
    <property type="match status" value="1"/>
</dbReference>
<feature type="compositionally biased region" description="Basic and acidic residues" evidence="1">
    <location>
        <begin position="156"/>
        <end position="167"/>
    </location>
</feature>
<dbReference type="SUPFAM" id="SSF53474">
    <property type="entry name" value="alpha/beta-Hydrolases"/>
    <property type="match status" value="1"/>
</dbReference>
<feature type="region of interest" description="Disordered" evidence="1">
    <location>
        <begin position="486"/>
        <end position="513"/>
    </location>
</feature>
<evidence type="ECO:0000256" key="1">
    <source>
        <dbReference type="SAM" id="MobiDB-lite"/>
    </source>
</evidence>
<dbReference type="EMBL" id="JANCPR020000034">
    <property type="protein sequence ID" value="MDJ1135919.1"/>
    <property type="molecule type" value="Genomic_DNA"/>
</dbReference>
<keyword evidence="4" id="KW-1185">Reference proteome</keyword>
<feature type="domain" description="AB hydrolase-1" evidence="2">
    <location>
        <begin position="214"/>
        <end position="469"/>
    </location>
</feature>
<name>A0ABT7A3K1_9ACTN</name>
<feature type="compositionally biased region" description="Basic residues" evidence="1">
    <location>
        <begin position="504"/>
        <end position="513"/>
    </location>
</feature>
<dbReference type="InterPro" id="IPR000073">
    <property type="entry name" value="AB_hydrolase_1"/>
</dbReference>
<evidence type="ECO:0000259" key="2">
    <source>
        <dbReference type="Pfam" id="PF00561"/>
    </source>
</evidence>
<keyword evidence="3" id="KW-0378">Hydrolase</keyword>
<dbReference type="InterPro" id="IPR050471">
    <property type="entry name" value="AB_hydrolase"/>
</dbReference>
<reference evidence="3 4" key="1">
    <citation type="submission" date="2023-05" db="EMBL/GenBank/DDBJ databases">
        <title>Streptantibioticus silvisoli sp. nov., acidotolerant actinomycetes 1 from pine litter.</title>
        <authorList>
            <person name="Swiecimska M."/>
            <person name="Golinska P."/>
            <person name="Sangal V."/>
            <person name="Wachnowicz B."/>
            <person name="Goodfellow M."/>
        </authorList>
    </citation>
    <scope>NUCLEOTIDE SEQUENCE [LARGE SCALE GENOMIC DNA]</scope>
    <source>
        <strain evidence="3 4">DSM 42109</strain>
    </source>
</reference>
<evidence type="ECO:0000313" key="3">
    <source>
        <dbReference type="EMBL" id="MDJ1135919.1"/>
    </source>
</evidence>
<evidence type="ECO:0000313" key="4">
    <source>
        <dbReference type="Proteomes" id="UP001214441"/>
    </source>
</evidence>
<dbReference type="Gene3D" id="3.40.50.1820">
    <property type="entry name" value="alpha/beta hydrolase"/>
    <property type="match status" value="1"/>
</dbReference>
<comment type="caution">
    <text evidence="3">The sequence shown here is derived from an EMBL/GenBank/DDBJ whole genome shotgun (WGS) entry which is preliminary data.</text>
</comment>
<proteinExistence type="predicted"/>